<dbReference type="PROSITE" id="PS00463">
    <property type="entry name" value="ZN2_CY6_FUNGAL_1"/>
    <property type="match status" value="1"/>
</dbReference>
<organism evidence="5">
    <name type="scientific">Leptosphaeria maculans (strain JN3 / isolate v23.1.3 / race Av1-4-5-6-7-8)</name>
    <name type="common">Blackleg fungus</name>
    <name type="synonym">Phoma lingam</name>
    <dbReference type="NCBI Taxonomy" id="985895"/>
    <lineage>
        <taxon>Eukaryota</taxon>
        <taxon>Fungi</taxon>
        <taxon>Dikarya</taxon>
        <taxon>Ascomycota</taxon>
        <taxon>Pezizomycotina</taxon>
        <taxon>Dothideomycetes</taxon>
        <taxon>Pleosporomycetidae</taxon>
        <taxon>Pleosporales</taxon>
        <taxon>Pleosporineae</taxon>
        <taxon>Leptosphaeriaceae</taxon>
        <taxon>Plenodomus</taxon>
        <taxon>Plenodomus lingam/Leptosphaeria maculans species complex</taxon>
    </lineage>
</organism>
<dbReference type="GO" id="GO:0008270">
    <property type="term" value="F:zinc ion binding"/>
    <property type="evidence" value="ECO:0007669"/>
    <property type="project" value="InterPro"/>
</dbReference>
<dbReference type="InterPro" id="IPR036864">
    <property type="entry name" value="Zn2-C6_fun-type_DNA-bd_sf"/>
</dbReference>
<dbReference type="InParanoid" id="E4ZZE3"/>
<dbReference type="AlphaFoldDB" id="E4ZZE3"/>
<keyword evidence="5" id="KW-1185">Reference proteome</keyword>
<dbReference type="Gene3D" id="4.10.240.10">
    <property type="entry name" value="Zn(2)-C6 fungal-type DNA-binding domain"/>
    <property type="match status" value="1"/>
</dbReference>
<dbReference type="eggNOG" id="ENOG502SP5N">
    <property type="taxonomic scope" value="Eukaryota"/>
</dbReference>
<evidence type="ECO:0000313" key="4">
    <source>
        <dbReference type="EMBL" id="CBX96738.1"/>
    </source>
</evidence>
<dbReference type="InterPro" id="IPR053157">
    <property type="entry name" value="Sterol_Uptake_Regulator"/>
</dbReference>
<evidence type="ECO:0000256" key="2">
    <source>
        <dbReference type="SAM" id="MobiDB-lite"/>
    </source>
</evidence>
<dbReference type="PANTHER" id="PTHR47784">
    <property type="entry name" value="STEROL UPTAKE CONTROL PROTEIN 2"/>
    <property type="match status" value="1"/>
</dbReference>
<reference evidence="5" key="1">
    <citation type="journal article" date="2011" name="Nat. Commun.">
        <title>Effector diversification within compartments of the Leptosphaeria maculans genome affected by Repeat-Induced Point mutations.</title>
        <authorList>
            <person name="Rouxel T."/>
            <person name="Grandaubert J."/>
            <person name="Hane J.K."/>
            <person name="Hoede C."/>
            <person name="van de Wouw A.P."/>
            <person name="Couloux A."/>
            <person name="Dominguez V."/>
            <person name="Anthouard V."/>
            <person name="Bally P."/>
            <person name="Bourras S."/>
            <person name="Cozijnsen A.J."/>
            <person name="Ciuffetti L.M."/>
            <person name="Degrave A."/>
            <person name="Dilmaghani A."/>
            <person name="Duret L."/>
            <person name="Fudal I."/>
            <person name="Goodwin S.B."/>
            <person name="Gout L."/>
            <person name="Glaser N."/>
            <person name="Linglin J."/>
            <person name="Kema G.H.J."/>
            <person name="Lapalu N."/>
            <person name="Lawrence C.B."/>
            <person name="May K."/>
            <person name="Meyer M."/>
            <person name="Ollivier B."/>
            <person name="Poulain J."/>
            <person name="Schoch C.L."/>
            <person name="Simon A."/>
            <person name="Spatafora J.W."/>
            <person name="Stachowiak A."/>
            <person name="Turgeon B.G."/>
            <person name="Tyler B.M."/>
            <person name="Vincent D."/>
            <person name="Weissenbach J."/>
            <person name="Amselem J."/>
            <person name="Quesneville H."/>
            <person name="Oliver R.P."/>
            <person name="Wincker P."/>
            <person name="Balesdent M.-H."/>
            <person name="Howlett B.J."/>
        </authorList>
    </citation>
    <scope>NUCLEOTIDE SEQUENCE [LARGE SCALE GENOMIC DNA]</scope>
    <source>
        <strain evidence="5">JN3 / isolate v23.1.3 / race Av1-4-5-6-7-8</strain>
    </source>
</reference>
<evidence type="ECO:0000313" key="5">
    <source>
        <dbReference type="Proteomes" id="UP000002668"/>
    </source>
</evidence>
<sequence>MPRLGHKKSRLGCRQCKARHVKCDELRPCSNCARHGVLCSLVNAESQPLAGASSGSSNLHKGPKQPASEAFVIRNDSTTPSSSLHTDHALNTPTTSSGEGTSTSAISEGSSPASQPDQFPFLSRFLHRPEAIQSDIWVMDLELMHHWSTEAHEVLSLRDDMRHAWRVETPKHAVAHTFLMHEILAFSAFHKAFQSLDQGPGYYTCGIHHQDLAIRGVRERLHNVKPHEATAILATSTLLTLSVFASTGFEAGQPLADSSSSAVEDILNIFSLMQGMGHVLAIAYQFVMGSFLAPMLSDSEEDTPAQPLLQDLGELLPALTTFVQNKQDLDASERTTYLEAIASLRATLAIATPPKVDNRELRFLFNWSLRLKPTFLTYMRQQRPGALAILSHYVTMFFVAEPRYWYLRGWGDRLMRSCFNGVDETWTPVMQWPMSFLNLAATNEAFPTMEPARSIDSR</sequence>
<dbReference type="InterPro" id="IPR021858">
    <property type="entry name" value="Fun_TF"/>
</dbReference>
<dbReference type="OrthoDB" id="3546279at2759"/>
<dbReference type="HOGENOM" id="CLU_024934_5_2_1"/>
<dbReference type="InterPro" id="IPR001138">
    <property type="entry name" value="Zn2Cys6_DnaBD"/>
</dbReference>
<protein>
    <submittedName>
        <fullName evidence="4">Similar to C6 zinc finger domain-containing protein</fullName>
    </submittedName>
</protein>
<evidence type="ECO:0000259" key="3">
    <source>
        <dbReference type="PROSITE" id="PS50048"/>
    </source>
</evidence>
<dbReference type="RefSeq" id="XP_003840217.1">
    <property type="nucleotide sequence ID" value="XM_003840169.1"/>
</dbReference>
<feature type="region of interest" description="Disordered" evidence="2">
    <location>
        <begin position="77"/>
        <end position="116"/>
    </location>
</feature>
<name>E4ZZE3_LEPMJ</name>
<gene>
    <name evidence="4" type="ORF">LEMA_P110030.1</name>
</gene>
<dbReference type="OMA" id="DLELMHQ"/>
<dbReference type="GeneID" id="13290222"/>
<dbReference type="VEuPathDB" id="FungiDB:LEMA_P110030.1"/>
<proteinExistence type="predicted"/>
<dbReference type="EMBL" id="FP929129">
    <property type="protein sequence ID" value="CBX96738.1"/>
    <property type="molecule type" value="Genomic_DNA"/>
</dbReference>
<dbReference type="SMART" id="SM00066">
    <property type="entry name" value="GAL4"/>
    <property type="match status" value="1"/>
</dbReference>
<keyword evidence="1" id="KW-0539">Nucleus</keyword>
<accession>E4ZZE3</accession>
<dbReference type="PROSITE" id="PS50048">
    <property type="entry name" value="ZN2_CY6_FUNGAL_2"/>
    <property type="match status" value="1"/>
</dbReference>
<dbReference type="GO" id="GO:0001228">
    <property type="term" value="F:DNA-binding transcription activator activity, RNA polymerase II-specific"/>
    <property type="evidence" value="ECO:0007669"/>
    <property type="project" value="TreeGrafter"/>
</dbReference>
<feature type="domain" description="Zn(2)-C6 fungal-type" evidence="3">
    <location>
        <begin position="12"/>
        <end position="41"/>
    </location>
</feature>
<dbReference type="Proteomes" id="UP000002668">
    <property type="component" value="Genome"/>
</dbReference>
<dbReference type="PANTHER" id="PTHR47784:SF5">
    <property type="entry name" value="STEROL UPTAKE CONTROL PROTEIN 2"/>
    <property type="match status" value="1"/>
</dbReference>
<dbReference type="SUPFAM" id="SSF57701">
    <property type="entry name" value="Zn2/Cys6 DNA-binding domain"/>
    <property type="match status" value="1"/>
</dbReference>
<dbReference type="CDD" id="cd00067">
    <property type="entry name" value="GAL4"/>
    <property type="match status" value="1"/>
</dbReference>
<dbReference type="Pfam" id="PF00172">
    <property type="entry name" value="Zn_clus"/>
    <property type="match status" value="1"/>
</dbReference>
<feature type="compositionally biased region" description="Low complexity" evidence="2">
    <location>
        <begin position="92"/>
        <end position="114"/>
    </location>
</feature>
<dbReference type="Pfam" id="PF11951">
    <property type="entry name" value="Fungal_trans_2"/>
    <property type="match status" value="1"/>
</dbReference>
<evidence type="ECO:0000256" key="1">
    <source>
        <dbReference type="ARBA" id="ARBA00023242"/>
    </source>
</evidence>
<dbReference type="STRING" id="985895.E4ZZE3"/>